<reference evidence="2" key="1">
    <citation type="submission" date="2019-06" db="EMBL/GenBank/DDBJ databases">
        <title>Draft genome sequence of the griseofulvin-producing fungus Xylaria cubensis strain G536.</title>
        <authorList>
            <person name="Mead M.E."/>
            <person name="Raja H.A."/>
            <person name="Steenwyk J.L."/>
            <person name="Knowles S.L."/>
            <person name="Oberlies N.H."/>
            <person name="Rokas A."/>
        </authorList>
    </citation>
    <scope>NUCLEOTIDE SEQUENCE [LARGE SCALE GENOMIC DNA]</scope>
    <source>
        <strain evidence="2">G536</strain>
    </source>
</reference>
<organism evidence="1 2">
    <name type="scientific">Xylaria flabelliformis</name>
    <dbReference type="NCBI Taxonomy" id="2512241"/>
    <lineage>
        <taxon>Eukaryota</taxon>
        <taxon>Fungi</taxon>
        <taxon>Dikarya</taxon>
        <taxon>Ascomycota</taxon>
        <taxon>Pezizomycotina</taxon>
        <taxon>Sordariomycetes</taxon>
        <taxon>Xylariomycetidae</taxon>
        <taxon>Xylariales</taxon>
        <taxon>Xylariaceae</taxon>
        <taxon>Xylaria</taxon>
    </lineage>
</organism>
<protein>
    <recommendedName>
        <fullName evidence="3">Lipocalin-like domain-containing protein</fullName>
    </recommendedName>
</protein>
<dbReference type="EMBL" id="VFLP01000004">
    <property type="protein sequence ID" value="TRX97969.1"/>
    <property type="molecule type" value="Genomic_DNA"/>
</dbReference>
<evidence type="ECO:0000313" key="1">
    <source>
        <dbReference type="EMBL" id="TRX97969.1"/>
    </source>
</evidence>
<dbReference type="PANTHER" id="PTHR38115:SF1">
    <property type="entry name" value="LIPOCALIN-LIKE DOMAIN-CONTAINING PROTEIN"/>
    <property type="match status" value="1"/>
</dbReference>
<proteinExistence type="predicted"/>
<accession>A0A553ICQ1</accession>
<dbReference type="PANTHER" id="PTHR38115">
    <property type="entry name" value="LIPOCALIN-LIKE DOMAIN-CONTAINING PROTEIN"/>
    <property type="match status" value="1"/>
</dbReference>
<dbReference type="Proteomes" id="UP000319160">
    <property type="component" value="Unassembled WGS sequence"/>
</dbReference>
<evidence type="ECO:0008006" key="3">
    <source>
        <dbReference type="Google" id="ProtNLM"/>
    </source>
</evidence>
<comment type="caution">
    <text evidence="1">The sequence shown here is derived from an EMBL/GenBank/DDBJ whole genome shotgun (WGS) entry which is preliminary data.</text>
</comment>
<dbReference type="InterPro" id="IPR053037">
    <property type="entry name" value="Pericyclase_pydY-like"/>
</dbReference>
<sequence>MAAPASKTIGDLSGKWTLNKTLSDPTDPALALQGIGWLLRKGIGAATVTIVAKQYVDDAGTSHIDIDQSASGLSSTHEARVLDWTGREHKDWLFGKVEGKSRFITAAELASFVAEDGEARKEGWVDSAFLAEDWIENQEGEGKGPKGETNILNHVKAEAGWFATQVWGFQDIGGERRYVRNVVVAKGDTFESFKMIYDFNE</sequence>
<dbReference type="AlphaFoldDB" id="A0A553ICQ1"/>
<evidence type="ECO:0000313" key="2">
    <source>
        <dbReference type="Proteomes" id="UP000319160"/>
    </source>
</evidence>
<name>A0A553ICQ1_9PEZI</name>
<dbReference type="OrthoDB" id="425354at2759"/>
<gene>
    <name evidence="1" type="ORF">FHL15_001179</name>
</gene>
<keyword evidence="2" id="KW-1185">Reference proteome</keyword>